<comment type="caution">
    <text evidence="2">The sequence shown here is derived from an EMBL/GenBank/DDBJ whole genome shotgun (WGS) entry which is preliminary data.</text>
</comment>
<dbReference type="InterPro" id="IPR035897">
    <property type="entry name" value="Toll_tir_struct_dom_sf"/>
</dbReference>
<dbReference type="SUPFAM" id="SSF52200">
    <property type="entry name" value="Toll/Interleukin receptor TIR domain"/>
    <property type="match status" value="1"/>
</dbReference>
<name>A0A7W8DP58_9BACT</name>
<dbReference type="AlphaFoldDB" id="A0A7W8DP58"/>
<feature type="domain" description="TIR" evidence="1">
    <location>
        <begin position="298"/>
        <end position="420"/>
    </location>
</feature>
<keyword evidence="3" id="KW-1185">Reference proteome</keyword>
<organism evidence="2 3">
    <name type="scientific">Prosthecobacter dejongeii</name>
    <dbReference type="NCBI Taxonomy" id="48465"/>
    <lineage>
        <taxon>Bacteria</taxon>
        <taxon>Pseudomonadati</taxon>
        <taxon>Verrucomicrobiota</taxon>
        <taxon>Verrucomicrobiia</taxon>
        <taxon>Verrucomicrobiales</taxon>
        <taxon>Verrucomicrobiaceae</taxon>
        <taxon>Prosthecobacter</taxon>
    </lineage>
</organism>
<evidence type="ECO:0000313" key="2">
    <source>
        <dbReference type="EMBL" id="MBB5037309.1"/>
    </source>
</evidence>
<evidence type="ECO:0000259" key="1">
    <source>
        <dbReference type="Pfam" id="PF13676"/>
    </source>
</evidence>
<evidence type="ECO:0000313" key="3">
    <source>
        <dbReference type="Proteomes" id="UP000534294"/>
    </source>
</evidence>
<reference evidence="2 3" key="1">
    <citation type="submission" date="2020-08" db="EMBL/GenBank/DDBJ databases">
        <title>Genomic Encyclopedia of Type Strains, Phase IV (KMG-IV): sequencing the most valuable type-strain genomes for metagenomic binning, comparative biology and taxonomic classification.</title>
        <authorList>
            <person name="Goeker M."/>
        </authorList>
    </citation>
    <scope>NUCLEOTIDE SEQUENCE [LARGE SCALE GENOMIC DNA]</scope>
    <source>
        <strain evidence="2 3">DSM 12251</strain>
    </source>
</reference>
<accession>A0A7W8DP58</accession>
<dbReference type="Pfam" id="PF13676">
    <property type="entry name" value="TIR_2"/>
    <property type="match status" value="1"/>
</dbReference>
<protein>
    <recommendedName>
        <fullName evidence="1">TIR domain-containing protein</fullName>
    </recommendedName>
</protein>
<dbReference type="EMBL" id="JACHIF010000002">
    <property type="protein sequence ID" value="MBB5037309.1"/>
    <property type="molecule type" value="Genomic_DNA"/>
</dbReference>
<dbReference type="GO" id="GO:0007165">
    <property type="term" value="P:signal transduction"/>
    <property type="evidence" value="ECO:0007669"/>
    <property type="project" value="InterPro"/>
</dbReference>
<dbReference type="Proteomes" id="UP000534294">
    <property type="component" value="Unassembled WGS sequence"/>
</dbReference>
<dbReference type="Pfam" id="PF13289">
    <property type="entry name" value="SIR2_2"/>
    <property type="match status" value="1"/>
</dbReference>
<dbReference type="InterPro" id="IPR000157">
    <property type="entry name" value="TIR_dom"/>
</dbReference>
<proteinExistence type="predicted"/>
<sequence>MIPVVGEGVVTIPKSLGGGVLNPWLSRTLQRSLSLEVAPDLTLNQVVCNHLMNHGNRQPLYNQVKQLLDEHAETLRPQQPLLDLASISDFSLYLSTTFDSLLLEALNQVRYGGDPKTSVSVYRPNAHIKDKDTPVLKDQIPQGRTMLSHLLGRASTKPDYALWDEDILEFILGLHRDLNTDYMGNLAYDLQDNHLLFIGLRYSDWLTRFLVRVTEQKQLSETQQNSRFLATNPDWVESSMVIFFDSLRQETKIWQVDPAAFVSELRERWEKRTGVTPKAAAMHQSASLPGKVMPLNSIFLSYAREDFDVVKHLKEQLEFYGCEEVWFDMDRLQVGENWRSALEQEVRCRCAVFVSCISRTTVGRAGELHRERFWAADTAPIFGDGATFYVPLIIDDLPIKEVRREPTALFNEKHAIRLSDDPGVFESLAKRLHEIQHQNRRQ</sequence>
<dbReference type="Gene3D" id="3.40.50.10140">
    <property type="entry name" value="Toll/interleukin-1 receptor homology (TIR) domain"/>
    <property type="match status" value="1"/>
</dbReference>
<gene>
    <name evidence="2" type="ORF">HNQ64_001551</name>
</gene>